<proteinExistence type="predicted"/>
<comment type="caution">
    <text evidence="2">The sequence shown here is derived from an EMBL/GenBank/DDBJ whole genome shotgun (WGS) entry which is preliminary data.</text>
</comment>
<accession>A0AAN5YXE3</accession>
<evidence type="ECO:0000313" key="2">
    <source>
        <dbReference type="EMBL" id="KAF4207470.1"/>
    </source>
</evidence>
<name>A0AAN5YXE3_ASPLE</name>
<dbReference type="AlphaFoldDB" id="A0AAN5YXE3"/>
<keyword evidence="1" id="KW-1133">Transmembrane helix</keyword>
<reference evidence="2" key="2">
    <citation type="submission" date="2020-04" db="EMBL/GenBank/DDBJ databases">
        <authorList>
            <person name="Santos R.A.C."/>
            <person name="Steenwyk J.L."/>
            <person name="Rivero-Menendez O."/>
            <person name="Mead M.E."/>
            <person name="Silva L.P."/>
            <person name="Bastos R.W."/>
            <person name="Alastruey-Izquierdo A."/>
            <person name="Goldman G.H."/>
            <person name="Rokas A."/>
        </authorList>
    </citation>
    <scope>NUCLEOTIDE SEQUENCE</scope>
    <source>
        <strain evidence="2">CNM-CM8927</strain>
    </source>
</reference>
<dbReference type="Proteomes" id="UP000649114">
    <property type="component" value="Unassembled WGS sequence"/>
</dbReference>
<evidence type="ECO:0000256" key="1">
    <source>
        <dbReference type="SAM" id="Phobius"/>
    </source>
</evidence>
<protein>
    <submittedName>
        <fullName evidence="2">Uncharacterized protein</fullName>
    </submittedName>
</protein>
<sequence length="291" mass="32969">MIYGRLMYYSKRTCSIVGVVYWEFTYAAPAEFLNAPPCWLLIEKPEFWPKGIEDWTRGFDHRLKTFLRAMRACEDKAIQKGRLKEDQRLSGPMQQSWESGYCWIIYAVLHSFAFDAIYWQRIHPRFFGPTESPEEAWKDRLGLVDEKEKYEMEQLVARKLEEMKTRDLAWDQMIPRPVVNLPNIILANTFFLLSTSHIYLVIIMKFSIIALAFIGSALAAPGASTPTPSSTPAASSSYAASSSRIASSTAGPSATPTFQPGCDIEHAGNNGKHLGWCKKARPYTYKNGTSI</sequence>
<keyword evidence="1" id="KW-0472">Membrane</keyword>
<gene>
    <name evidence="2" type="ORF">CNMCM8927_002875</name>
</gene>
<keyword evidence="1" id="KW-0812">Transmembrane</keyword>
<organism evidence="2 3">
    <name type="scientific">Aspergillus lentulus</name>
    <dbReference type="NCBI Taxonomy" id="293939"/>
    <lineage>
        <taxon>Eukaryota</taxon>
        <taxon>Fungi</taxon>
        <taxon>Dikarya</taxon>
        <taxon>Ascomycota</taxon>
        <taxon>Pezizomycotina</taxon>
        <taxon>Eurotiomycetes</taxon>
        <taxon>Eurotiomycetidae</taxon>
        <taxon>Eurotiales</taxon>
        <taxon>Aspergillaceae</taxon>
        <taxon>Aspergillus</taxon>
        <taxon>Aspergillus subgen. Fumigati</taxon>
    </lineage>
</organism>
<reference evidence="2" key="1">
    <citation type="journal article" date="2020" name="bioRxiv">
        <title>Genomic and phenotypic heterogeneity of clinical isolates of the human pathogens Aspergillus fumigatus, Aspergillus lentulus and Aspergillus fumigatiaffinis.</title>
        <authorList>
            <person name="dos Santos R.A.C."/>
            <person name="Steenwyk J.L."/>
            <person name="Rivero-Menendez O."/>
            <person name="Mead M.E."/>
            <person name="Silva L.P."/>
            <person name="Bastos R.W."/>
            <person name="Alastruey-Izquierdo A."/>
            <person name="Goldman G.H."/>
            <person name="Rokas A."/>
        </authorList>
    </citation>
    <scope>NUCLEOTIDE SEQUENCE</scope>
    <source>
        <strain evidence="2">CNM-CM8927</strain>
    </source>
</reference>
<evidence type="ECO:0000313" key="3">
    <source>
        <dbReference type="Proteomes" id="UP000649114"/>
    </source>
</evidence>
<dbReference type="EMBL" id="JAAAPU010000018">
    <property type="protein sequence ID" value="KAF4207470.1"/>
    <property type="molecule type" value="Genomic_DNA"/>
</dbReference>
<feature type="transmembrane region" description="Helical" evidence="1">
    <location>
        <begin position="198"/>
        <end position="220"/>
    </location>
</feature>